<feature type="compositionally biased region" description="Low complexity" evidence="1">
    <location>
        <begin position="495"/>
        <end position="508"/>
    </location>
</feature>
<keyword evidence="3" id="KW-1185">Reference proteome</keyword>
<protein>
    <submittedName>
        <fullName evidence="2">Uncharacterized protein</fullName>
    </submittedName>
</protein>
<evidence type="ECO:0000313" key="2">
    <source>
        <dbReference type="EMBL" id="KAG9441389.1"/>
    </source>
</evidence>
<feature type="region of interest" description="Disordered" evidence="1">
    <location>
        <begin position="485"/>
        <end position="508"/>
    </location>
</feature>
<dbReference type="EMBL" id="JAINDJ010000007">
    <property type="protein sequence ID" value="KAG9441389.1"/>
    <property type="molecule type" value="Genomic_DNA"/>
</dbReference>
<comment type="caution">
    <text evidence="2">The sequence shown here is derived from an EMBL/GenBank/DDBJ whole genome shotgun (WGS) entry which is preliminary data.</text>
</comment>
<reference evidence="2 3" key="1">
    <citation type="submission" date="2021-07" db="EMBL/GenBank/DDBJ databases">
        <title>The Aristolochia fimbriata genome: insights into angiosperm evolution, floral development and chemical biosynthesis.</title>
        <authorList>
            <person name="Jiao Y."/>
        </authorList>
    </citation>
    <scope>NUCLEOTIDE SEQUENCE [LARGE SCALE GENOMIC DNA]</scope>
    <source>
        <strain evidence="2">IBCAS-2021</strain>
        <tissue evidence="2">Leaf</tissue>
    </source>
</reference>
<name>A0AAV7DYK9_ARIFI</name>
<proteinExistence type="predicted"/>
<dbReference type="Proteomes" id="UP000825729">
    <property type="component" value="Unassembled WGS sequence"/>
</dbReference>
<evidence type="ECO:0000313" key="3">
    <source>
        <dbReference type="Proteomes" id="UP000825729"/>
    </source>
</evidence>
<accession>A0AAV7DYK9</accession>
<sequence>MAVEKKGGIHYRGEKTGVLIVDEGIGYLDLLSRVKWGCGNESEGPLLLFSMRIDDDSERCRALLQNSSVSIASMASPPPPLPRLLRVLPEFEIPENRRTTANGTPLLLEYLSTNDISTSATTTTVVEMASPPSSHLQLLESEASENHLSIPTSSETPLLLESSTAISSTSPPSPESPENDQYSIPTSSVSPLLLVNGRYMTHQSHNSRSPFACFLFWLISSCSTGEDDAPDGVASACDKFKIQKPKLVDVEWVSTLAKSLMERDLPCEEQDIMEEICDKYGYDVDLEVVQKSRNLALQVLGLLEDDYEEKQEVEVKEPQEKQQGLGLSGSIFTLKKPKLEDEEWIYNLAKSLVERDFQCTKKQIVDKINNEFGYDVDYILVRKCRNLALGQLGLTEDDDQDYEEYEEENPEKWLYFESTETNGINSINDRRKPSCLNQNENTLSSLPPYMVNMADMSNTTFMADMQDMGDMAVTGMYSNLQNGCSPTLKSKEVSEGTGISSSDTSGSEKGVSVIRSFWRNFLVSS</sequence>
<dbReference type="AlphaFoldDB" id="A0AAV7DYK9"/>
<organism evidence="2 3">
    <name type="scientific">Aristolochia fimbriata</name>
    <name type="common">White veined hardy Dutchman's pipe vine</name>
    <dbReference type="NCBI Taxonomy" id="158543"/>
    <lineage>
        <taxon>Eukaryota</taxon>
        <taxon>Viridiplantae</taxon>
        <taxon>Streptophyta</taxon>
        <taxon>Embryophyta</taxon>
        <taxon>Tracheophyta</taxon>
        <taxon>Spermatophyta</taxon>
        <taxon>Magnoliopsida</taxon>
        <taxon>Magnoliidae</taxon>
        <taxon>Piperales</taxon>
        <taxon>Aristolochiaceae</taxon>
        <taxon>Aristolochia</taxon>
    </lineage>
</organism>
<gene>
    <name evidence="2" type="ORF">H6P81_017243</name>
</gene>
<evidence type="ECO:0000256" key="1">
    <source>
        <dbReference type="SAM" id="MobiDB-lite"/>
    </source>
</evidence>
<feature type="region of interest" description="Disordered" evidence="1">
    <location>
        <begin position="163"/>
        <end position="185"/>
    </location>
</feature>